<name>A0A7C4DAK8_STAMA</name>
<dbReference type="InterPro" id="IPR007841">
    <property type="entry name" value="UPF0210"/>
</dbReference>
<organism evidence="1">
    <name type="scientific">Staphylothermus marinus</name>
    <dbReference type="NCBI Taxonomy" id="2280"/>
    <lineage>
        <taxon>Archaea</taxon>
        <taxon>Thermoproteota</taxon>
        <taxon>Thermoprotei</taxon>
        <taxon>Desulfurococcales</taxon>
        <taxon>Desulfurococcaceae</taxon>
        <taxon>Staphylothermus</taxon>
    </lineage>
</organism>
<dbReference type="EMBL" id="DTBJ01000018">
    <property type="protein sequence ID" value="HGM58477.1"/>
    <property type="molecule type" value="Genomic_DNA"/>
</dbReference>
<evidence type="ECO:0000313" key="1">
    <source>
        <dbReference type="EMBL" id="HGM58477.1"/>
    </source>
</evidence>
<dbReference type="Gene3D" id="3.20.70.20">
    <property type="match status" value="1"/>
</dbReference>
<reference evidence="1" key="1">
    <citation type="journal article" date="2020" name="mSystems">
        <title>Genome- and Community-Level Interaction Insights into Carbon Utilization and Element Cycling Functions of Hydrothermarchaeota in Hydrothermal Sediment.</title>
        <authorList>
            <person name="Zhou Z."/>
            <person name="Liu Y."/>
            <person name="Xu W."/>
            <person name="Pan J."/>
            <person name="Luo Z.H."/>
            <person name="Li M."/>
        </authorList>
    </citation>
    <scope>NUCLEOTIDE SEQUENCE [LARGE SCALE GENOMIC DNA]</scope>
    <source>
        <strain evidence="1">SpSt-642</strain>
    </source>
</reference>
<proteinExistence type="predicted"/>
<dbReference type="SUPFAM" id="SSF51998">
    <property type="entry name" value="PFL-like glycyl radical enzymes"/>
    <property type="match status" value="1"/>
</dbReference>
<dbReference type="PANTHER" id="PTHR37560:SF2">
    <property type="entry name" value="DUF711 DOMAIN-CONTAINING PROTEIN"/>
    <property type="match status" value="1"/>
</dbReference>
<dbReference type="Pfam" id="PF05167">
    <property type="entry name" value="DUF711"/>
    <property type="match status" value="1"/>
</dbReference>
<dbReference type="AlphaFoldDB" id="A0A7C4DAK8"/>
<accession>A0A7C4DAK8</accession>
<gene>
    <name evidence="1" type="ORF">ENU14_02675</name>
</gene>
<comment type="caution">
    <text evidence="1">The sequence shown here is derived from an EMBL/GenBank/DDBJ whole genome shotgun (WGS) entry which is preliminary data.</text>
</comment>
<sequence>MNSFINNKPVIRSIAIFLENKSSVREFIDYYYSTTAILNDLKNTLEKNGYKVFTKRIVFPHISVDIRKKIIEEIDSSRDILVSIGYSGFSDIERELVIESTVKGFYTALYGLWIKPVEYVKQASEIIHRISSIEPFYASRLAVCFHREFVESPYFPDTVSSGVESIGLSFLLPRHIIMYLRGNNSIDKYPLVFRKYLDELEFIIRETTGFKNVFFDFSISPWMDNSVVDLVEEIGFKFLEPGFNYGILMLNELIGKLVELSRESRGFNEVMLPYAEDYRLIEAGGRGCLKARDLILYTSTCVAGPDMIVVPESIEKLAKYMLDTYSIWVFKKKPIALRAIPVSNKPGDSVDLGKFGKVYVIDY</sequence>
<protein>
    <submittedName>
        <fullName evidence="1">DUF711 family protein</fullName>
    </submittedName>
</protein>
<dbReference type="PANTHER" id="PTHR37560">
    <property type="entry name" value="UPF0210 PROTEIN SPR0218"/>
    <property type="match status" value="1"/>
</dbReference>